<reference evidence="2" key="1">
    <citation type="submission" date="2022-07" db="EMBL/GenBank/DDBJ databases">
        <authorList>
            <person name="Macas J."/>
            <person name="Novak P."/>
            <person name="Neumann P."/>
        </authorList>
    </citation>
    <scope>NUCLEOTIDE SEQUENCE</scope>
</reference>
<evidence type="ECO:0000313" key="3">
    <source>
        <dbReference type="Proteomes" id="UP001152523"/>
    </source>
</evidence>
<gene>
    <name evidence="2" type="ORF">CEPIT_LOCUS16011</name>
</gene>
<sequence>MMFGLQRLKVVQGRKMNVWSTTARDHGRTVGLEAGTDLDLRSSVLGGDKGGLVENRMNKRQGDEEATVLLDRPPPEPLQWGAGESRV</sequence>
<evidence type="ECO:0000313" key="2">
    <source>
        <dbReference type="EMBL" id="CAH9102435.1"/>
    </source>
</evidence>
<name>A0AAV0DMS0_9ASTE</name>
<evidence type="ECO:0000256" key="1">
    <source>
        <dbReference type="SAM" id="MobiDB-lite"/>
    </source>
</evidence>
<protein>
    <submittedName>
        <fullName evidence="2">Uncharacterized protein</fullName>
    </submittedName>
</protein>
<keyword evidence="3" id="KW-1185">Reference proteome</keyword>
<feature type="region of interest" description="Disordered" evidence="1">
    <location>
        <begin position="51"/>
        <end position="87"/>
    </location>
</feature>
<dbReference type="EMBL" id="CAMAPF010000116">
    <property type="protein sequence ID" value="CAH9102435.1"/>
    <property type="molecule type" value="Genomic_DNA"/>
</dbReference>
<comment type="caution">
    <text evidence="2">The sequence shown here is derived from an EMBL/GenBank/DDBJ whole genome shotgun (WGS) entry which is preliminary data.</text>
</comment>
<accession>A0AAV0DMS0</accession>
<dbReference type="AlphaFoldDB" id="A0AAV0DMS0"/>
<proteinExistence type="predicted"/>
<dbReference type="Proteomes" id="UP001152523">
    <property type="component" value="Unassembled WGS sequence"/>
</dbReference>
<organism evidence="2 3">
    <name type="scientific">Cuscuta epithymum</name>
    <dbReference type="NCBI Taxonomy" id="186058"/>
    <lineage>
        <taxon>Eukaryota</taxon>
        <taxon>Viridiplantae</taxon>
        <taxon>Streptophyta</taxon>
        <taxon>Embryophyta</taxon>
        <taxon>Tracheophyta</taxon>
        <taxon>Spermatophyta</taxon>
        <taxon>Magnoliopsida</taxon>
        <taxon>eudicotyledons</taxon>
        <taxon>Gunneridae</taxon>
        <taxon>Pentapetalae</taxon>
        <taxon>asterids</taxon>
        <taxon>lamiids</taxon>
        <taxon>Solanales</taxon>
        <taxon>Convolvulaceae</taxon>
        <taxon>Cuscuteae</taxon>
        <taxon>Cuscuta</taxon>
        <taxon>Cuscuta subgen. Cuscuta</taxon>
    </lineage>
</organism>